<keyword evidence="1" id="KW-0812">Transmembrane</keyword>
<accession>A0A6C0B3U5</accession>
<evidence type="ECO:0000256" key="1">
    <source>
        <dbReference type="SAM" id="Phobius"/>
    </source>
</evidence>
<organism evidence="2">
    <name type="scientific">viral metagenome</name>
    <dbReference type="NCBI Taxonomy" id="1070528"/>
    <lineage>
        <taxon>unclassified sequences</taxon>
        <taxon>metagenomes</taxon>
        <taxon>organismal metagenomes</taxon>
    </lineage>
</organism>
<reference evidence="2" key="1">
    <citation type="journal article" date="2020" name="Nature">
        <title>Giant virus diversity and host interactions through global metagenomics.</title>
        <authorList>
            <person name="Schulz F."/>
            <person name="Roux S."/>
            <person name="Paez-Espino D."/>
            <person name="Jungbluth S."/>
            <person name="Walsh D.A."/>
            <person name="Denef V.J."/>
            <person name="McMahon K.D."/>
            <person name="Konstantinidis K.T."/>
            <person name="Eloe-Fadrosh E.A."/>
            <person name="Kyrpides N.C."/>
            <person name="Woyke T."/>
        </authorList>
    </citation>
    <scope>NUCLEOTIDE SEQUENCE</scope>
    <source>
        <strain evidence="2">GVMAG-M-3300009422-16</strain>
    </source>
</reference>
<dbReference type="AlphaFoldDB" id="A0A6C0B3U5"/>
<protein>
    <submittedName>
        <fullName evidence="2">Uncharacterized protein</fullName>
    </submittedName>
</protein>
<sequence>METPPSDIPNISNELKTTIFNKRSIVFNIIAIIIFIIFLVIFVHIFRDDKKRYTKKYILRKLLFIKRNT</sequence>
<name>A0A6C0B3U5_9ZZZZ</name>
<evidence type="ECO:0000313" key="2">
    <source>
        <dbReference type="EMBL" id="QHS86726.1"/>
    </source>
</evidence>
<feature type="transmembrane region" description="Helical" evidence="1">
    <location>
        <begin position="25"/>
        <end position="46"/>
    </location>
</feature>
<keyword evidence="1" id="KW-1133">Transmembrane helix</keyword>
<proteinExistence type="predicted"/>
<dbReference type="EMBL" id="MN739061">
    <property type="protein sequence ID" value="QHS86726.1"/>
    <property type="molecule type" value="Genomic_DNA"/>
</dbReference>
<keyword evidence="1" id="KW-0472">Membrane</keyword>